<keyword evidence="2" id="KW-0805">Transcription regulation</keyword>
<dbReference type="InterPro" id="IPR009057">
    <property type="entry name" value="Homeodomain-like_sf"/>
</dbReference>
<feature type="domain" description="HTH myb-type" evidence="9">
    <location>
        <begin position="112"/>
        <end position="168"/>
    </location>
</feature>
<dbReference type="PROSITE" id="PS50090">
    <property type="entry name" value="MYB_LIKE"/>
    <property type="match status" value="2"/>
</dbReference>
<keyword evidence="4" id="KW-0804">Transcription</keyword>
<dbReference type="NCBIfam" id="TIGR01557">
    <property type="entry name" value="myb_SHAQKYF"/>
    <property type="match status" value="1"/>
</dbReference>
<gene>
    <name evidence="10" type="ORF">CJ030_MR1G019297</name>
</gene>
<dbReference type="PANTHER" id="PTHR44042">
    <property type="entry name" value="DUPLICATED HOMEODOMAIN-LIKE SUPERFAMILY PROTEIN-RELATED"/>
    <property type="match status" value="1"/>
</dbReference>
<evidence type="ECO:0000259" key="8">
    <source>
        <dbReference type="PROSITE" id="PS51293"/>
    </source>
</evidence>
<keyword evidence="5" id="KW-0539">Nucleus</keyword>
<dbReference type="PANTHER" id="PTHR44042:SF15">
    <property type="entry name" value="DUPLICATED HOMEODOMAIN-LIKE SUPERFAMILY PROTEIN"/>
    <property type="match status" value="1"/>
</dbReference>
<dbReference type="FunFam" id="1.10.10.60:FF:000009">
    <property type="entry name" value="transcription factor MYB1R1"/>
    <property type="match status" value="1"/>
</dbReference>
<dbReference type="PROSITE" id="PS51293">
    <property type="entry name" value="SANT"/>
    <property type="match status" value="2"/>
</dbReference>
<comment type="caution">
    <text evidence="10">The sequence shown here is derived from an EMBL/GenBank/DDBJ whole genome shotgun (WGS) entry which is preliminary data.</text>
</comment>
<dbReference type="InterPro" id="IPR017884">
    <property type="entry name" value="SANT_dom"/>
</dbReference>
<feature type="domain" description="Myb-like" evidence="7">
    <location>
        <begin position="112"/>
        <end position="164"/>
    </location>
</feature>
<keyword evidence="3" id="KW-0238">DNA-binding</keyword>
<dbReference type="GO" id="GO:0003677">
    <property type="term" value="F:DNA binding"/>
    <property type="evidence" value="ECO:0007669"/>
    <property type="project" value="UniProtKB-KW"/>
</dbReference>
<feature type="domain" description="SANT" evidence="8">
    <location>
        <begin position="115"/>
        <end position="168"/>
    </location>
</feature>
<keyword evidence="11" id="KW-1185">Reference proteome</keyword>
<feature type="domain" description="SANT" evidence="8">
    <location>
        <begin position="18"/>
        <end position="65"/>
    </location>
</feature>
<proteinExistence type="predicted"/>
<dbReference type="SUPFAM" id="SSF46689">
    <property type="entry name" value="Homeodomain-like"/>
    <property type="match status" value="2"/>
</dbReference>
<dbReference type="InterPro" id="IPR006447">
    <property type="entry name" value="Myb_dom_plants"/>
</dbReference>
<sequence>MMIQHDDSWPGLTQSSMQAMTRWTRIEDKLFENALVVVPEELPDRWQKIAEQVPGKSPRDVREHYEALVHDLHEIDSGRVETPSYADDSEAAAGWDSTSQISFGSKPRHSDAERKKGTPWSEEEHKLFLLGLHRFGKGDWRSISRNVVVTRTPTQVASHAQKYFLRQSSVKKERKRSSIHDITTVDNNLVPSPADQNWIPPPAVPVQQPPALPQSTMPMQFHDQPLPQSPMQFRDQPLPQSPMQFHDQPLPQSPIQFPDRPLPQSTMFRQFPDQGPSFEYQRIQNFSYPM</sequence>
<organism evidence="10 11">
    <name type="scientific">Morella rubra</name>
    <name type="common">Chinese bayberry</name>
    <dbReference type="NCBI Taxonomy" id="262757"/>
    <lineage>
        <taxon>Eukaryota</taxon>
        <taxon>Viridiplantae</taxon>
        <taxon>Streptophyta</taxon>
        <taxon>Embryophyta</taxon>
        <taxon>Tracheophyta</taxon>
        <taxon>Spermatophyta</taxon>
        <taxon>Magnoliopsida</taxon>
        <taxon>eudicotyledons</taxon>
        <taxon>Gunneridae</taxon>
        <taxon>Pentapetalae</taxon>
        <taxon>rosids</taxon>
        <taxon>fabids</taxon>
        <taxon>Fagales</taxon>
        <taxon>Myricaceae</taxon>
        <taxon>Morella</taxon>
    </lineage>
</organism>
<protein>
    <submittedName>
        <fullName evidence="10">Transcription factor DIVARICATA</fullName>
    </submittedName>
</protein>
<feature type="compositionally biased region" description="Basic and acidic residues" evidence="6">
    <location>
        <begin position="108"/>
        <end position="120"/>
    </location>
</feature>
<evidence type="ECO:0000256" key="3">
    <source>
        <dbReference type="ARBA" id="ARBA00023125"/>
    </source>
</evidence>
<dbReference type="InterPro" id="IPR001005">
    <property type="entry name" value="SANT/Myb"/>
</dbReference>
<reference evidence="10 11" key="1">
    <citation type="journal article" date="2019" name="Plant Biotechnol. J.">
        <title>The red bayberry genome and genetic basis of sex determination.</title>
        <authorList>
            <person name="Jia H.M."/>
            <person name="Jia H.J."/>
            <person name="Cai Q.L."/>
            <person name="Wang Y."/>
            <person name="Zhao H.B."/>
            <person name="Yang W.F."/>
            <person name="Wang G.Y."/>
            <person name="Li Y.H."/>
            <person name="Zhan D.L."/>
            <person name="Shen Y.T."/>
            <person name="Niu Q.F."/>
            <person name="Chang L."/>
            <person name="Qiu J."/>
            <person name="Zhao L."/>
            <person name="Xie H.B."/>
            <person name="Fu W.Y."/>
            <person name="Jin J."/>
            <person name="Li X.W."/>
            <person name="Jiao Y."/>
            <person name="Zhou C.C."/>
            <person name="Tu T."/>
            <person name="Chai C.Y."/>
            <person name="Gao J.L."/>
            <person name="Fan L.J."/>
            <person name="van de Weg E."/>
            <person name="Wang J.Y."/>
            <person name="Gao Z.S."/>
        </authorList>
    </citation>
    <scope>NUCLEOTIDE SEQUENCE [LARGE SCALE GENOMIC DNA]</scope>
    <source>
        <tissue evidence="10">Leaves</tissue>
    </source>
</reference>
<dbReference type="EMBL" id="RXIC02000019">
    <property type="protein sequence ID" value="KAB1225415.1"/>
    <property type="molecule type" value="Genomic_DNA"/>
</dbReference>
<name>A0A6A1WJC9_9ROSI</name>
<dbReference type="AlphaFoldDB" id="A0A6A1WJC9"/>
<evidence type="ECO:0000259" key="7">
    <source>
        <dbReference type="PROSITE" id="PS50090"/>
    </source>
</evidence>
<dbReference type="InterPro" id="IPR017930">
    <property type="entry name" value="Myb_dom"/>
</dbReference>
<dbReference type="PROSITE" id="PS51294">
    <property type="entry name" value="HTH_MYB"/>
    <property type="match status" value="1"/>
</dbReference>
<feature type="region of interest" description="Disordered" evidence="6">
    <location>
        <begin position="79"/>
        <end position="120"/>
    </location>
</feature>
<dbReference type="OrthoDB" id="118550at2759"/>
<dbReference type="Proteomes" id="UP000516437">
    <property type="component" value="Chromosome 1"/>
</dbReference>
<dbReference type="FunFam" id="1.10.10.60:FF:000154">
    <property type="entry name" value="Transcription factor SRM1"/>
    <property type="match status" value="1"/>
</dbReference>
<dbReference type="Gene3D" id="1.10.10.60">
    <property type="entry name" value="Homeodomain-like"/>
    <property type="match status" value="2"/>
</dbReference>
<dbReference type="GO" id="GO:0005634">
    <property type="term" value="C:nucleus"/>
    <property type="evidence" value="ECO:0007669"/>
    <property type="project" value="UniProtKB-SubCell"/>
</dbReference>
<dbReference type="CDD" id="cd00167">
    <property type="entry name" value="SANT"/>
    <property type="match status" value="2"/>
</dbReference>
<dbReference type="SMART" id="SM00717">
    <property type="entry name" value="SANT"/>
    <property type="match status" value="2"/>
</dbReference>
<evidence type="ECO:0000256" key="2">
    <source>
        <dbReference type="ARBA" id="ARBA00023015"/>
    </source>
</evidence>
<dbReference type="Pfam" id="PF00249">
    <property type="entry name" value="Myb_DNA-binding"/>
    <property type="match status" value="2"/>
</dbReference>
<evidence type="ECO:0000256" key="4">
    <source>
        <dbReference type="ARBA" id="ARBA00023163"/>
    </source>
</evidence>
<comment type="subcellular location">
    <subcellularLocation>
        <location evidence="1">Nucleus</location>
    </subcellularLocation>
</comment>
<evidence type="ECO:0000256" key="5">
    <source>
        <dbReference type="ARBA" id="ARBA00023242"/>
    </source>
</evidence>
<evidence type="ECO:0000313" key="10">
    <source>
        <dbReference type="EMBL" id="KAB1225415.1"/>
    </source>
</evidence>
<evidence type="ECO:0000256" key="1">
    <source>
        <dbReference type="ARBA" id="ARBA00004123"/>
    </source>
</evidence>
<feature type="domain" description="Myb-like" evidence="7">
    <location>
        <begin position="22"/>
        <end position="69"/>
    </location>
</feature>
<evidence type="ECO:0000313" key="11">
    <source>
        <dbReference type="Proteomes" id="UP000516437"/>
    </source>
</evidence>
<evidence type="ECO:0000259" key="9">
    <source>
        <dbReference type="PROSITE" id="PS51294"/>
    </source>
</evidence>
<accession>A0A6A1WJC9</accession>
<evidence type="ECO:0000256" key="6">
    <source>
        <dbReference type="SAM" id="MobiDB-lite"/>
    </source>
</evidence>